<protein>
    <recommendedName>
        <fullName evidence="2">Dermonecrotic toxin N-terminal domain-containing protein</fullName>
    </recommendedName>
</protein>
<gene>
    <name evidence="3" type="ORF">JN757_16060</name>
</gene>
<dbReference type="EMBL" id="CP069352">
    <property type="protein sequence ID" value="QRK82076.1"/>
    <property type="molecule type" value="Genomic_DNA"/>
</dbReference>
<evidence type="ECO:0000256" key="1">
    <source>
        <dbReference type="SAM" id="MobiDB-lite"/>
    </source>
</evidence>
<evidence type="ECO:0000313" key="3">
    <source>
        <dbReference type="EMBL" id="QRK82076.1"/>
    </source>
</evidence>
<evidence type="ECO:0000313" key="4">
    <source>
        <dbReference type="Proteomes" id="UP000663686"/>
    </source>
</evidence>
<evidence type="ECO:0000259" key="2">
    <source>
        <dbReference type="Pfam" id="PF20178"/>
    </source>
</evidence>
<feature type="compositionally biased region" description="Basic residues" evidence="1">
    <location>
        <begin position="1285"/>
        <end position="1294"/>
    </location>
</feature>
<dbReference type="InterPro" id="IPR046673">
    <property type="entry name" value="ToxA_N"/>
</dbReference>
<reference evidence="3 4" key="1">
    <citation type="submission" date="2021-02" db="EMBL/GenBank/DDBJ databases">
        <authorList>
            <person name="Cea Torrescassana E."/>
        </authorList>
    </citation>
    <scope>NUCLEOTIDE SEQUENCE [LARGE SCALE GENOMIC DNA]</scope>
    <source>
        <strain evidence="3 4">CT364</strain>
    </source>
</reference>
<feature type="domain" description="Dermonecrotic toxin N-terminal" evidence="2">
    <location>
        <begin position="796"/>
        <end position="1020"/>
    </location>
</feature>
<dbReference type="Gene3D" id="3.40.390.10">
    <property type="entry name" value="Collagenase (Catalytic Domain)"/>
    <property type="match status" value="1"/>
</dbReference>
<name>A0ABX7G9S5_9PSED</name>
<organism evidence="3 4">
    <name type="scientific">Pseudomonas granadensis</name>
    <dbReference type="NCBI Taxonomy" id="1421430"/>
    <lineage>
        <taxon>Bacteria</taxon>
        <taxon>Pseudomonadati</taxon>
        <taxon>Pseudomonadota</taxon>
        <taxon>Gammaproteobacteria</taxon>
        <taxon>Pseudomonadales</taxon>
        <taxon>Pseudomonadaceae</taxon>
        <taxon>Pseudomonas</taxon>
    </lineage>
</organism>
<dbReference type="InterPro" id="IPR024079">
    <property type="entry name" value="MetalloPept_cat_dom_sf"/>
</dbReference>
<accession>A0ABX7G9S5</accession>
<sequence>MPSPTAPLLFPEIFDSPGLHAELGKTHSLNSKDFSWLAHVQLATHALRQQQTPPMHAERILLNADKQLPVPLAGSFILGAGPDDGGVFLYTPYDGVKKYSDDDALTEALQERLDKADETDDLLAFISLSLRKELVEKRDITVTRETINGDVFEDQQSAIETAQNACARDVLDELKRLPSLTTLLDKILDDLLAPHFAGLQQSQTRVSLYPASGAPAGDHRSVSLSEALLIHFRRQGWPRGQSAKFNHPARTGGDSDQKAWMDALKSASGKLVMLLFRQLEAYWNAASFEGSPRRTFLRQTLNDQARAELMTKRESNIVSASEFEALHSLIREPNTAVRRPTFETVCLRKDSASVELAGSLMVNHDKAYLYTPTQGLQVLEDYADLKQTLTAKVDAKGHEDELYGLMNLEERNRYLGFVDPQVTGEHIGGDIIATLLEAILTKQRQNVEFALQRLRQGEHSTDIHALFDKALDIRTMLHERLLKLEVNERWSTRPLFSSTPPSSVVQTDKAAQLAFKLERELENFSSNFRDQPTGNDAEQGRFLRGILWKLAKAFEDGLRAEAHINQLSGAWRAAERNIIDTVFDARHPTRMERRSLNGFRPDAWSLTLTGPGDAGTLALANCVLLTERGGLDITHSGRAILWTPAIGLETFDDIAIAQQTLQRRLDDKDQCQALLENLPTAQQRLDESFTLASFQLIEESVASNRMNSAIGQFLDHCKTLRQCIEDKDTLKRFLEQMKNSVINTNLGRAIELAKALARQLDYPDWLQMAPVAEQRMHLALLDQLRSSFVDGKDFLDDVPELRTHVEQTLRTLLKTRFPGNGLKPEDIQITPNLTLAGPACNLLDFALHHFNVVQGTGFKVASLTVTPLPEKLDQTAVQQLLQSLEITTTYTRKVSTALSADTASARTSKERFLRQLPWHLMQHAHSMKLQQQLSDTGYDLICQVLDMPDALARATVALAHATVSPLSLIKTSGADAADTLGLYVIGPGTGQTGPRVLYAPYSRFVFREFEDEAQLINALNTPGQFQDLVIRRLPTEQQAIFKNLLQTTLGNSSEITLQSTPISGNLLERLHKDTLSLLPRLLGCQAQIDAQSDWEAAKSLFSRGVRLVPHVLSGKLASLFYLWKSYNDFEDSAENLQQHRWSNALKSFITGAISLFSLGQLSWEDEAKETTQEFAAETQPPVVPVTKTPGQTTEKAAPLWNKVAPVRSSRLHLQSYETTTALEDLTLEASKLVYRNAAGTQKYAAIAGKVYPVSESEKTWYLHHKEDGQGPELEQNNERLVLARPRKSGRRCRSKQRDREQTEVERSRSYVMHIQAKGMAQINKRYPARAFVIQQAVVRARTYALNCLHNYVTHRGNLGGSRLERIFREVFEVSEVTPSLLSKIATVVIPLCRELTDPKDDLLYTERFFAGLNVHPDNTVAFVFNEDKRRIIHLTELFFNPDMDAYTPCLPARFNVDSHARAVTLIHELSHLLFKTEDFGSVEAIAPFPDLIDTTTAIGRALKASTDRLRRSFSRSTPAAQLFQHIDDNGRWVDLDTLPKRSEVLGKLLALTKTSTLADARKAFRDAVSAEARTEVVLANADSIAWLISEMGRQLDPLPAAIPLPPPTSSRTENVALA</sequence>
<dbReference type="RefSeq" id="WP_203418200.1">
    <property type="nucleotide sequence ID" value="NZ_CP069352.1"/>
</dbReference>
<reference evidence="3 4" key="2">
    <citation type="submission" date="2021-03" db="EMBL/GenBank/DDBJ databases">
        <title>P. granadensis CT364 genome publication.</title>
        <authorList>
            <person name="Stach J."/>
            <person name="Montero-Calasanz Md.C."/>
        </authorList>
    </citation>
    <scope>NUCLEOTIDE SEQUENCE [LARGE SCALE GENOMIC DNA]</scope>
    <source>
        <strain evidence="3 4">CT364</strain>
    </source>
</reference>
<feature type="compositionally biased region" description="Basic and acidic residues" evidence="1">
    <location>
        <begin position="1295"/>
        <end position="1305"/>
    </location>
</feature>
<dbReference type="Pfam" id="PF20178">
    <property type="entry name" value="ToxA_N"/>
    <property type="match status" value="1"/>
</dbReference>
<proteinExistence type="predicted"/>
<feature type="region of interest" description="Disordered" evidence="1">
    <location>
        <begin position="1285"/>
        <end position="1305"/>
    </location>
</feature>
<dbReference type="Proteomes" id="UP000663686">
    <property type="component" value="Chromosome"/>
</dbReference>
<keyword evidence="4" id="KW-1185">Reference proteome</keyword>